<dbReference type="Proteomes" id="UP000185663">
    <property type="component" value="Chromosome I"/>
</dbReference>
<dbReference type="EMBL" id="LT629776">
    <property type="protein sequence ID" value="SDR99779.1"/>
    <property type="molecule type" value="Genomic_DNA"/>
</dbReference>
<dbReference type="InterPro" id="IPR021373">
    <property type="entry name" value="DUF2993"/>
</dbReference>
<dbReference type="Pfam" id="PF11209">
    <property type="entry name" value="LmeA"/>
    <property type="match status" value="1"/>
</dbReference>
<proteinExistence type="predicted"/>
<gene>
    <name evidence="1" type="ORF">SAMN04489860_0564</name>
</gene>
<evidence type="ECO:0000313" key="1">
    <source>
        <dbReference type="EMBL" id="SDR99779.1"/>
    </source>
</evidence>
<organism evidence="1 2">
    <name type="scientific">Paraoerskovia marina</name>
    <dbReference type="NCBI Taxonomy" id="545619"/>
    <lineage>
        <taxon>Bacteria</taxon>
        <taxon>Bacillati</taxon>
        <taxon>Actinomycetota</taxon>
        <taxon>Actinomycetes</taxon>
        <taxon>Micrococcales</taxon>
        <taxon>Cellulomonadaceae</taxon>
        <taxon>Paraoerskovia</taxon>
    </lineage>
</organism>
<sequence>MSPYAGRMKRVWWVLAVVLGIVLLLVVADRITAAVVESGAEDAWGDEGATGQSVAIGGFPVLTQLAAGELGDVSGSADSMVIGDVTIEDVAFTGSDVQTEAPHLAGAVEGAGTLPLAGLEELVAQEAGEGTSVAVVDGELTLTGTGALSAVTVAVEPRAEDGGVVAEVSSIAVGGATVSLDDLPDFLDSLLGDVLDGFEIPLGLPEEISVDAVEVTDAGLRATLSGQDVVLDDLVTE</sequence>
<protein>
    <recommendedName>
        <fullName evidence="3">DUF2993 domain-containing protein</fullName>
    </recommendedName>
</protein>
<accession>A0A1H1NN93</accession>
<dbReference type="AlphaFoldDB" id="A0A1H1NN93"/>
<evidence type="ECO:0008006" key="3">
    <source>
        <dbReference type="Google" id="ProtNLM"/>
    </source>
</evidence>
<dbReference type="eggNOG" id="ENOG5033A8R">
    <property type="taxonomic scope" value="Bacteria"/>
</dbReference>
<keyword evidence="2" id="KW-1185">Reference proteome</keyword>
<evidence type="ECO:0000313" key="2">
    <source>
        <dbReference type="Proteomes" id="UP000185663"/>
    </source>
</evidence>
<dbReference type="STRING" id="545619.SAMN04489860_0564"/>
<reference evidence="2" key="1">
    <citation type="submission" date="2016-10" db="EMBL/GenBank/DDBJ databases">
        <authorList>
            <person name="Varghese N."/>
            <person name="Submissions S."/>
        </authorList>
    </citation>
    <scope>NUCLEOTIDE SEQUENCE [LARGE SCALE GENOMIC DNA]</scope>
    <source>
        <strain evidence="2">DSM 22126</strain>
    </source>
</reference>
<dbReference type="OrthoDB" id="3215846at2"/>
<name>A0A1H1NN93_9CELL</name>